<dbReference type="Pfam" id="PF12735">
    <property type="entry name" value="IgD3_Trs65"/>
    <property type="match status" value="1"/>
</dbReference>
<feature type="compositionally biased region" description="Low complexity" evidence="1">
    <location>
        <begin position="109"/>
        <end position="120"/>
    </location>
</feature>
<dbReference type="InterPro" id="IPR055420">
    <property type="entry name" value="IgD3_Trs65"/>
</dbReference>
<reference evidence="3 4" key="1">
    <citation type="journal article" date="2023" name="Proc. Natl. Acad. Sci. U.S.A.">
        <title>A global phylogenomic analysis of the shiitake genus Lentinula.</title>
        <authorList>
            <person name="Sierra-Patev S."/>
            <person name="Min B."/>
            <person name="Naranjo-Ortiz M."/>
            <person name="Looney B."/>
            <person name="Konkel Z."/>
            <person name="Slot J.C."/>
            <person name="Sakamoto Y."/>
            <person name="Steenwyk J.L."/>
            <person name="Rokas A."/>
            <person name="Carro J."/>
            <person name="Camarero S."/>
            <person name="Ferreira P."/>
            <person name="Molpeceres G."/>
            <person name="Ruiz-Duenas F.J."/>
            <person name="Serrano A."/>
            <person name="Henrissat B."/>
            <person name="Drula E."/>
            <person name="Hughes K.W."/>
            <person name="Mata J.L."/>
            <person name="Ishikawa N.K."/>
            <person name="Vargas-Isla R."/>
            <person name="Ushijima S."/>
            <person name="Smith C.A."/>
            <person name="Donoghue J."/>
            <person name="Ahrendt S."/>
            <person name="Andreopoulos W."/>
            <person name="He G."/>
            <person name="LaButti K."/>
            <person name="Lipzen A."/>
            <person name="Ng V."/>
            <person name="Riley R."/>
            <person name="Sandor L."/>
            <person name="Barry K."/>
            <person name="Martinez A.T."/>
            <person name="Xiao Y."/>
            <person name="Gibbons J.G."/>
            <person name="Terashima K."/>
            <person name="Grigoriev I.V."/>
            <person name="Hibbett D."/>
        </authorList>
    </citation>
    <scope>NUCLEOTIDE SEQUENCE [LARGE SCALE GENOMIC DNA]</scope>
    <source>
        <strain evidence="3 4">TFB7810</strain>
    </source>
</reference>
<dbReference type="GO" id="GO:0005802">
    <property type="term" value="C:trans-Golgi network"/>
    <property type="evidence" value="ECO:0007669"/>
    <property type="project" value="TreeGrafter"/>
</dbReference>
<feature type="region of interest" description="Disordered" evidence="1">
    <location>
        <begin position="108"/>
        <end position="167"/>
    </location>
</feature>
<evidence type="ECO:0000313" key="3">
    <source>
        <dbReference type="EMBL" id="KAJ3750400.1"/>
    </source>
</evidence>
<evidence type="ECO:0000313" key="4">
    <source>
        <dbReference type="Proteomes" id="UP001142393"/>
    </source>
</evidence>
<feature type="region of interest" description="Disordered" evidence="1">
    <location>
        <begin position="1011"/>
        <end position="1036"/>
    </location>
</feature>
<dbReference type="EMBL" id="JANVFU010000001">
    <property type="protein sequence ID" value="KAJ3750400.1"/>
    <property type="molecule type" value="Genomic_DNA"/>
</dbReference>
<feature type="compositionally biased region" description="Polar residues" evidence="1">
    <location>
        <begin position="276"/>
        <end position="293"/>
    </location>
</feature>
<gene>
    <name evidence="3" type="ORF">DFH05DRAFT_1386947</name>
</gene>
<dbReference type="GO" id="GO:0006891">
    <property type="term" value="P:intra-Golgi vesicle-mediated transport"/>
    <property type="evidence" value="ECO:0007669"/>
    <property type="project" value="InterPro"/>
</dbReference>
<feature type="compositionally biased region" description="Polar residues" evidence="1">
    <location>
        <begin position="748"/>
        <end position="763"/>
    </location>
</feature>
<feature type="compositionally biased region" description="Acidic residues" evidence="1">
    <location>
        <begin position="421"/>
        <end position="435"/>
    </location>
</feature>
<feature type="region of interest" description="Disordered" evidence="1">
    <location>
        <begin position="355"/>
        <end position="377"/>
    </location>
</feature>
<comment type="caution">
    <text evidence="3">The sequence shown here is derived from an EMBL/GenBank/DDBJ whole genome shotgun (WGS) entry which is preliminary data.</text>
</comment>
<name>A0A9W8U302_9AGAR</name>
<dbReference type="GO" id="GO:1990071">
    <property type="term" value="C:TRAPPII protein complex"/>
    <property type="evidence" value="ECO:0007669"/>
    <property type="project" value="InterPro"/>
</dbReference>
<evidence type="ECO:0000259" key="2">
    <source>
        <dbReference type="Pfam" id="PF12735"/>
    </source>
</evidence>
<feature type="region of interest" description="Disordered" evidence="1">
    <location>
        <begin position="415"/>
        <end position="441"/>
    </location>
</feature>
<feature type="domain" description="Trafficking protein particle complex II-specific subunit 65 IgD3" evidence="2">
    <location>
        <begin position="1037"/>
        <end position="1095"/>
    </location>
</feature>
<dbReference type="Proteomes" id="UP001142393">
    <property type="component" value="Unassembled WGS sequence"/>
</dbReference>
<proteinExistence type="predicted"/>
<sequence length="1099" mass="116813">MSFEDLFTSSELDVIVPESSIIFPPGPDSDEWLDQLNNIDRKEAFFDEHLQTLFTLRVQQPELQQDLFLESPEPSRLLLDFLAHVQVLLEASYISPIAPNDDISDYTVSASPLPSSRLNPSSPPPRTSSIKKPAHLNLSGLLSPNPGSASHHPSILPPSTPNPTPASAAVDQRYLQAEGVVLTSRTWGQDEDEDSEETDGEGFYLLWSKRDRAWVAVYKTVLNIAFLRLNFESPLLCLTFSATLRDKSLAVASSKSPLAVYLKSIDGIFTPADPHSPTSPSTPVNANNDSKSAPETIDSEVGDPLEINLLAGLYAGPTFAPASSLDATELNTGLALSTTRLGPVSRAKLFSLPPIESETPTSSAMVTPTPLGQRARGKPVLRKSFRKILETASGFKVRMRTVFVPAVLLDEAEDRNVGDRDYDDDAEGSDNDDDPDRLTSGASERTVVLCVEIETEGDPFYRSADAPDFVVEKVDISITGSASGGGKEEGATARLIGWDTANSLIRKGARTVKKKTLIKSSESRANFPLFLAPHEQHNLLYAVSFLHSPQEDATLDGVGLAANLTTGVGMNALPSAGVLGPNGGVKPSGPGKLLQRGVTIEVYGKPCYSYPSSDTSNTANAPDGTVKVKAYHYPTPTFISRWNCVLDLSLSQQVPRRDLNAGDDYADYGGDTPLPTINALPEPPSPFPVPVSTGLALSASASAASLNFPASSSFPSIASVVSPNDHGAKGGVQGVQGRQRRDSLPVPSLNTPTTSKYTPPSVSAAITTQSLRSPTTYEAPPPPPFKDRGGGLGLSVTIPPSIDQAMGLMSHTAAVDVPPMTPAYPAFPNTNEIGTLPPHSQSHNGPTTPISQGPLIPHGGNLPPNSANLSAIGYVGPSVEVKRERGIGIGVGYGGYGGYGGMGSALGRHGVADNIDDGGIGTGSQSIVVSVGILPQQNIHRPKTSFDSSTPLPSIHSPSKPDLIYPLSTFILDIFVFNRSTWTRRFEISCPDLRTKRKRREIESFAAVSRGPGKRRSEFTPSGGLKGISTGTPDPGVLPLENRVRIGPLLPSACQSVRMKFLAVSPGVHSIDTLTLTDVESGLAMNLRSVMDVVVHEPA</sequence>
<dbReference type="PANTHER" id="PTHR28159:SF1">
    <property type="entry name" value="TRAFFICKING PROTEIN PARTICLE COMPLEX II-SPECIFIC SUBUNIT 65"/>
    <property type="match status" value="1"/>
</dbReference>
<feature type="region of interest" description="Disordered" evidence="1">
    <location>
        <begin position="724"/>
        <end position="763"/>
    </location>
</feature>
<dbReference type="InterPro" id="IPR024662">
    <property type="entry name" value="Trs65"/>
</dbReference>
<feature type="region of interest" description="Disordered" evidence="1">
    <location>
        <begin position="272"/>
        <end position="299"/>
    </location>
</feature>
<protein>
    <submittedName>
        <fullName evidence="3">TRAPP trafficking subunit Trs65-domain-containing protein</fullName>
    </submittedName>
</protein>
<evidence type="ECO:0000256" key="1">
    <source>
        <dbReference type="SAM" id="MobiDB-lite"/>
    </source>
</evidence>
<dbReference type="AlphaFoldDB" id="A0A9W8U302"/>
<feature type="compositionally biased region" description="Pro residues" evidence="1">
    <location>
        <begin position="155"/>
        <end position="164"/>
    </location>
</feature>
<dbReference type="PANTHER" id="PTHR28159">
    <property type="entry name" value="TRAFFICKING PROTEIN PARTICLE COMPLEX II-SPECIFIC SUBUNIT 65"/>
    <property type="match status" value="1"/>
</dbReference>
<organism evidence="3 4">
    <name type="scientific">Lentinula detonsa</name>
    <dbReference type="NCBI Taxonomy" id="2804962"/>
    <lineage>
        <taxon>Eukaryota</taxon>
        <taxon>Fungi</taxon>
        <taxon>Dikarya</taxon>
        <taxon>Basidiomycota</taxon>
        <taxon>Agaricomycotina</taxon>
        <taxon>Agaricomycetes</taxon>
        <taxon>Agaricomycetidae</taxon>
        <taxon>Agaricales</taxon>
        <taxon>Marasmiineae</taxon>
        <taxon>Omphalotaceae</taxon>
        <taxon>Lentinula</taxon>
    </lineage>
</organism>
<accession>A0A9W8U302</accession>
<keyword evidence="4" id="KW-1185">Reference proteome</keyword>